<feature type="compositionally biased region" description="Polar residues" evidence="9">
    <location>
        <begin position="203"/>
        <end position="220"/>
    </location>
</feature>
<dbReference type="PANTHER" id="PTHR32467:SF97">
    <property type="entry name" value="ETHYLENE-RESPONSIVE TRANSCRIPTION FACTOR WRI1"/>
    <property type="match status" value="1"/>
</dbReference>
<evidence type="ECO:0000256" key="9">
    <source>
        <dbReference type="SAM" id="MobiDB-lite"/>
    </source>
</evidence>
<dbReference type="FunFam" id="3.30.730.10:FF:000002">
    <property type="entry name" value="AP2-like ethylene-responsive transcription factor"/>
    <property type="match status" value="1"/>
</dbReference>
<dbReference type="AlphaFoldDB" id="A0AAU9NDA9"/>
<comment type="similarity">
    <text evidence="8">Belongs to the AP2/ERF transcription factor family. AP2 subfamily.</text>
</comment>
<dbReference type="InterPro" id="IPR036955">
    <property type="entry name" value="AP2/ERF_dom_sf"/>
</dbReference>
<evidence type="ECO:0000256" key="7">
    <source>
        <dbReference type="ARBA" id="ARBA00023242"/>
    </source>
</evidence>
<dbReference type="Proteomes" id="UP001157418">
    <property type="component" value="Unassembled WGS sequence"/>
</dbReference>
<evidence type="ECO:0000313" key="12">
    <source>
        <dbReference type="Proteomes" id="UP001157418"/>
    </source>
</evidence>
<evidence type="ECO:0000256" key="3">
    <source>
        <dbReference type="ARBA" id="ARBA00023015"/>
    </source>
</evidence>
<organism evidence="11 12">
    <name type="scientific">Lactuca virosa</name>
    <dbReference type="NCBI Taxonomy" id="75947"/>
    <lineage>
        <taxon>Eukaryota</taxon>
        <taxon>Viridiplantae</taxon>
        <taxon>Streptophyta</taxon>
        <taxon>Embryophyta</taxon>
        <taxon>Tracheophyta</taxon>
        <taxon>Spermatophyta</taxon>
        <taxon>Magnoliopsida</taxon>
        <taxon>eudicotyledons</taxon>
        <taxon>Gunneridae</taxon>
        <taxon>Pentapetalae</taxon>
        <taxon>asterids</taxon>
        <taxon>campanulids</taxon>
        <taxon>Asterales</taxon>
        <taxon>Asteraceae</taxon>
        <taxon>Cichorioideae</taxon>
        <taxon>Cichorieae</taxon>
        <taxon>Lactucinae</taxon>
        <taxon>Lactuca</taxon>
    </lineage>
</organism>
<dbReference type="PROSITE" id="PS51032">
    <property type="entry name" value="AP2_ERF"/>
    <property type="match status" value="2"/>
</dbReference>
<keyword evidence="12" id="KW-1185">Reference proteome</keyword>
<feature type="region of interest" description="Disordered" evidence="9">
    <location>
        <begin position="1"/>
        <end position="34"/>
    </location>
</feature>
<dbReference type="InterPro" id="IPR001471">
    <property type="entry name" value="AP2/ERF_dom"/>
</dbReference>
<dbReference type="GO" id="GO:0003700">
    <property type="term" value="F:DNA-binding transcription factor activity"/>
    <property type="evidence" value="ECO:0007669"/>
    <property type="project" value="InterPro"/>
</dbReference>
<protein>
    <recommendedName>
        <fullName evidence="10">AP2/ERF domain-containing protein</fullName>
    </recommendedName>
</protein>
<keyword evidence="4" id="KW-0238">DNA-binding</keyword>
<dbReference type="Pfam" id="PF00847">
    <property type="entry name" value="AP2"/>
    <property type="match status" value="2"/>
</dbReference>
<dbReference type="SUPFAM" id="SSF54171">
    <property type="entry name" value="DNA-binding domain"/>
    <property type="match status" value="2"/>
</dbReference>
<dbReference type="CDD" id="cd00018">
    <property type="entry name" value="AP2"/>
    <property type="match status" value="2"/>
</dbReference>
<keyword evidence="3" id="KW-0805">Transcription regulation</keyword>
<feature type="domain" description="AP2/ERF" evidence="10">
    <location>
        <begin position="138"/>
        <end position="196"/>
    </location>
</feature>
<comment type="subcellular location">
    <subcellularLocation>
        <location evidence="1">Nucleus</location>
    </subcellularLocation>
</comment>
<evidence type="ECO:0000256" key="1">
    <source>
        <dbReference type="ARBA" id="ARBA00004123"/>
    </source>
</evidence>
<dbReference type="EMBL" id="CAKMRJ010003334">
    <property type="protein sequence ID" value="CAH1433408.1"/>
    <property type="molecule type" value="Genomic_DNA"/>
</dbReference>
<evidence type="ECO:0000256" key="6">
    <source>
        <dbReference type="ARBA" id="ARBA00023163"/>
    </source>
</evidence>
<keyword evidence="5" id="KW-0010">Activator</keyword>
<evidence type="ECO:0000256" key="4">
    <source>
        <dbReference type="ARBA" id="ARBA00023125"/>
    </source>
</evidence>
<evidence type="ECO:0000256" key="2">
    <source>
        <dbReference type="ARBA" id="ARBA00022737"/>
    </source>
</evidence>
<comment type="caution">
    <text evidence="11">The sequence shown here is derived from an EMBL/GenBank/DDBJ whole genome shotgun (WGS) entry which is preliminary data.</text>
</comment>
<feature type="compositionally biased region" description="Basic and acidic residues" evidence="9">
    <location>
        <begin position="221"/>
        <end position="232"/>
    </location>
</feature>
<dbReference type="PANTHER" id="PTHR32467">
    <property type="entry name" value="AP2-LIKE ETHYLENE-RESPONSIVE TRANSCRIPTION FACTOR"/>
    <property type="match status" value="1"/>
</dbReference>
<dbReference type="InterPro" id="IPR016177">
    <property type="entry name" value="DNA-bd_dom_sf"/>
</dbReference>
<dbReference type="SMART" id="SM00380">
    <property type="entry name" value="AP2"/>
    <property type="match status" value="2"/>
</dbReference>
<evidence type="ECO:0000259" key="10">
    <source>
        <dbReference type="PROSITE" id="PS51032"/>
    </source>
</evidence>
<keyword evidence="6" id="KW-0804">Transcription</keyword>
<dbReference type="GO" id="GO:0005634">
    <property type="term" value="C:nucleus"/>
    <property type="evidence" value="ECO:0007669"/>
    <property type="project" value="UniProtKB-SubCell"/>
</dbReference>
<evidence type="ECO:0000256" key="8">
    <source>
        <dbReference type="ARBA" id="ARBA00037973"/>
    </source>
</evidence>
<sequence>MSPSSSCNNEQPLMNPKSKNKKKQPASAEPLPRTSIFRGVTRHRLTGRYEAHLWDKESWNQNRKKKGKQIYLGAYDEEEAAARTYDLAALKYWGPETTLNFPPEMYKIEMEEMQKMSKEEYLAVLRRNSSGFSRGVSKFRGVARHHHNGRWEARIGRVNGNKYIYLGTFGTQEDAARAYDKAAIMYRGENAVTNFDISNYTNYFDDSPQTEQAPSNAELNENNHDDGIRSEQQEQQQNEEEVAHEVKEEMFPETHFASSVDEDHPWRHFMDPEHISHLPFDESSERMDLLYDYGFEANLDSIFK</sequence>
<feature type="region of interest" description="Disordered" evidence="9">
    <location>
        <begin position="203"/>
        <end position="244"/>
    </location>
</feature>
<evidence type="ECO:0000256" key="5">
    <source>
        <dbReference type="ARBA" id="ARBA00023159"/>
    </source>
</evidence>
<keyword evidence="7" id="KW-0539">Nucleus</keyword>
<feature type="compositionally biased region" description="Polar residues" evidence="9">
    <location>
        <begin position="1"/>
        <end position="12"/>
    </location>
</feature>
<proteinExistence type="inferred from homology"/>
<reference evidence="11 12" key="1">
    <citation type="submission" date="2022-01" db="EMBL/GenBank/DDBJ databases">
        <authorList>
            <person name="Xiong W."/>
            <person name="Schranz E."/>
        </authorList>
    </citation>
    <scope>NUCLEOTIDE SEQUENCE [LARGE SCALE GENOMIC DNA]</scope>
</reference>
<accession>A0AAU9NDA9</accession>
<evidence type="ECO:0000313" key="11">
    <source>
        <dbReference type="EMBL" id="CAH1433408.1"/>
    </source>
</evidence>
<gene>
    <name evidence="11" type="ORF">LVIROSA_LOCUS19998</name>
</gene>
<dbReference type="GO" id="GO:0003677">
    <property type="term" value="F:DNA binding"/>
    <property type="evidence" value="ECO:0007669"/>
    <property type="project" value="UniProtKB-KW"/>
</dbReference>
<dbReference type="FunFam" id="3.30.730.10:FF:000004">
    <property type="entry name" value="AP2-like ethylene-responsive transcription factor"/>
    <property type="match status" value="1"/>
</dbReference>
<keyword evidence="2" id="KW-0677">Repeat</keyword>
<feature type="domain" description="AP2/ERF" evidence="10">
    <location>
        <begin position="36"/>
        <end position="102"/>
    </location>
</feature>
<name>A0AAU9NDA9_9ASTR</name>
<dbReference type="Gene3D" id="3.30.730.10">
    <property type="entry name" value="AP2/ERF domain"/>
    <property type="match status" value="2"/>
</dbReference>